<protein>
    <recommendedName>
        <fullName evidence="3">Dockerin type I repeat protein</fullName>
    </recommendedName>
</protein>
<dbReference type="GO" id="GO:0004553">
    <property type="term" value="F:hydrolase activity, hydrolyzing O-glycosyl compounds"/>
    <property type="evidence" value="ECO:0007669"/>
    <property type="project" value="InterPro"/>
</dbReference>
<dbReference type="RefSeq" id="WP_150075473.1">
    <property type="nucleotide sequence ID" value="NZ_VWOX01000003.1"/>
</dbReference>
<dbReference type="GO" id="GO:0000272">
    <property type="term" value="P:polysaccharide catabolic process"/>
    <property type="evidence" value="ECO:0007669"/>
    <property type="project" value="InterPro"/>
</dbReference>
<name>A0A5M6DCG8_9BACT</name>
<dbReference type="EMBL" id="VWOX01000003">
    <property type="protein sequence ID" value="KAA5545204.1"/>
    <property type="molecule type" value="Genomic_DNA"/>
</dbReference>
<keyword evidence="2" id="KW-1185">Reference proteome</keyword>
<accession>A0A5M6DCG8</accession>
<evidence type="ECO:0000313" key="2">
    <source>
        <dbReference type="Proteomes" id="UP000324479"/>
    </source>
</evidence>
<sequence length="1279" mass="140775">MRGKKFEFISGGKHRDRTHRPASFETLEPRVALSGPDPAIAESLLLSSGQSDELHAQLASQHYFVHYDLRYGQELWVSNDEDQPARMVTDLNPGPADSRIKSIVAAGDFVFFTAFMPDDSGDVQRRLFRTDGTPEGTVQITDRIVALGELTVFQDRVLFYSPYSFLRSHPGEVWITDGTDEGTQRLYAAEREIAGEGPYFAVLDDRFYFRFGSIQKRYYVSDGSVAGTRPLSLSVSSRSDGVMSAFQLGSEHLLITERNQDVRIDQVKPDGSTVSLTEELRIQLASYSPLEQVGAQLFFADTDWKLWHSDGTLAGTRPLDMSGFLPDQNVRVTHLSAVGSRLVFQFSFDSHLASYDTVTGEFRVFPDSTPSESLHLASGNHYYFVSHGRLMRLDVVSGQLSEIAAFDSSATLNDLIAFRGQVLVRYTVLSQGGKTVVIRLLSEKGLGDVLAEIPQAGDDVIRTWVGKPSDPLIVTHGSSNEARVYRSDSPESRLSLLASTSNPFHYAGAPSRRDNHTILDQTRFVFTGEDSRIIWISDGTQLGTRILFSLDAMPDGTIAEAGARIRDLYAIDGKLVFSVYALESANGNRSRTLWAVDQDGDSRSLYRPGDGWGYVFDILGSVNDHLMFVTQGTTGEKLQTVWRTSSGLRTIEPVLTDVGAASRIGEFDRFDEPPRITADERLFFRVDPDYRIHPAILHERLTADAVFENQELWSKAEDASLYLTDGSIEGTQLLLEPSDLCLRDACWYTRVAVASELAWIRADEQLAQMPDSGELFPLPESLTTSFEPLGVLSGNWIATDGTRVVRWDVETGDVEQVFEASAPNSISVNTIFAGDKLFLTTYPADKVFVLDGTVGGTHELEFGPQYHQKSIYPAGGPEPGVIVQSRRTDGGWIDHFWLVEAATETVVDLGASNLRTFTSLPRPIGMHSDILHGGAVFAKKSVDVFVDSPGTTIAIEADDSTVKLVAGDEVVQQFSGSVAVVRIDPRVEQVTIDLQALAESTTRDLDLHVPDGAAIRLVGRAGQRIVYTSTDAGVLIQVAGLELEFQFESSISLADDLGVLHRDLRASPRSDRLNLSTQDGQPTFAFDDGMRAWNLVFESSSDLVANDIRVNLLSGKNEVVVDPSFDVPGTSNGIFIEIDQAVDGVGQTSLSIPPTFSVSKWPPDAVVRRNDNPKVQIRLSVENRPFQNPANRYDTNLDGSITPADALMIINTLERATLHKSSWPGFPDVSGDGQLTPMDALMVINQMARDHAILSVTNDLEDKRDVVSYLLLDQPKSLL</sequence>
<proteinExistence type="predicted"/>
<reference evidence="1 2" key="1">
    <citation type="submission" date="2019-08" db="EMBL/GenBank/DDBJ databases">
        <authorList>
            <person name="Dhanesh K."/>
            <person name="Kumar G."/>
            <person name="Sasikala C."/>
            <person name="Venkata Ramana C."/>
        </authorList>
    </citation>
    <scope>NUCLEOTIDE SEQUENCE [LARGE SCALE GENOMIC DNA]</scope>
    <source>
        <strain evidence="1 2">JC645</strain>
    </source>
</reference>
<comment type="caution">
    <text evidence="1">The sequence shown here is derived from an EMBL/GenBank/DDBJ whole genome shotgun (WGS) entry which is preliminary data.</text>
</comment>
<evidence type="ECO:0008006" key="3">
    <source>
        <dbReference type="Google" id="ProtNLM"/>
    </source>
</evidence>
<dbReference type="InterPro" id="IPR002105">
    <property type="entry name" value="Dockerin_1_rpt"/>
</dbReference>
<gene>
    <name evidence="1" type="ORF">FYK55_05905</name>
</gene>
<dbReference type="Proteomes" id="UP000324479">
    <property type="component" value="Unassembled WGS sequence"/>
</dbReference>
<organism evidence="1 2">
    <name type="scientific">Roseiconus nitratireducens</name>
    <dbReference type="NCBI Taxonomy" id="2605748"/>
    <lineage>
        <taxon>Bacteria</taxon>
        <taxon>Pseudomonadati</taxon>
        <taxon>Planctomycetota</taxon>
        <taxon>Planctomycetia</taxon>
        <taxon>Pirellulales</taxon>
        <taxon>Pirellulaceae</taxon>
        <taxon>Roseiconus</taxon>
    </lineage>
</organism>
<dbReference type="InterPro" id="IPR011047">
    <property type="entry name" value="Quinoprotein_ADH-like_sf"/>
</dbReference>
<dbReference type="Pfam" id="PF00404">
    <property type="entry name" value="Dockerin_1"/>
    <property type="match status" value="1"/>
</dbReference>
<dbReference type="AlphaFoldDB" id="A0A5M6DCG8"/>
<dbReference type="SUPFAM" id="SSF50998">
    <property type="entry name" value="Quinoprotein alcohol dehydrogenase-like"/>
    <property type="match status" value="1"/>
</dbReference>
<evidence type="ECO:0000313" key="1">
    <source>
        <dbReference type="EMBL" id="KAA5545204.1"/>
    </source>
</evidence>